<dbReference type="InterPro" id="IPR029057">
    <property type="entry name" value="PRTase-like"/>
</dbReference>
<proteinExistence type="predicted"/>
<evidence type="ECO:0000313" key="1">
    <source>
        <dbReference type="EMBL" id="SDX22563.1"/>
    </source>
</evidence>
<organism evidence="1 2">
    <name type="scientific">Paracoccus sanguinis</name>
    <dbReference type="NCBI Taxonomy" id="1545044"/>
    <lineage>
        <taxon>Bacteria</taxon>
        <taxon>Pseudomonadati</taxon>
        <taxon>Pseudomonadota</taxon>
        <taxon>Alphaproteobacteria</taxon>
        <taxon>Rhodobacterales</taxon>
        <taxon>Paracoccaceae</taxon>
        <taxon>Paracoccus</taxon>
    </lineage>
</organism>
<dbReference type="InterPro" id="IPR000836">
    <property type="entry name" value="PRTase_dom"/>
</dbReference>
<accession>A0A1H2ZYZ3</accession>
<keyword evidence="2" id="KW-1185">Reference proteome</keyword>
<protein>
    <recommendedName>
        <fullName evidence="3">Phosphoribosyltransferase domain-containing protein</fullName>
    </recommendedName>
</protein>
<dbReference type="EMBL" id="FNNA01000003">
    <property type="protein sequence ID" value="SDX22563.1"/>
    <property type="molecule type" value="Genomic_DNA"/>
</dbReference>
<dbReference type="CDD" id="cd06223">
    <property type="entry name" value="PRTases_typeI"/>
    <property type="match status" value="1"/>
</dbReference>
<reference evidence="2" key="1">
    <citation type="submission" date="2016-10" db="EMBL/GenBank/DDBJ databases">
        <authorList>
            <person name="Varghese N."/>
            <person name="Submissions S."/>
        </authorList>
    </citation>
    <scope>NUCLEOTIDE SEQUENCE [LARGE SCALE GENOMIC DNA]</scope>
    <source>
        <strain evidence="2">DSM 29303</strain>
    </source>
</reference>
<evidence type="ECO:0008006" key="3">
    <source>
        <dbReference type="Google" id="ProtNLM"/>
    </source>
</evidence>
<dbReference type="AlphaFoldDB" id="A0A1H2ZYZ3"/>
<dbReference type="Proteomes" id="UP000182944">
    <property type="component" value="Unassembled WGS sequence"/>
</dbReference>
<sequence length="115" mass="13128">MGFIKRFVRLESDLDLEGKNVIVVDDQYTTGATAMSHVDMLLKAGVKNILFVALFYLTEEVPIEKICPRCGKTARIKYRKRDGAPFYNCVPPVWHSINRSRRSGARRSYSSALWS</sequence>
<dbReference type="SUPFAM" id="SSF53271">
    <property type="entry name" value="PRTase-like"/>
    <property type="match status" value="1"/>
</dbReference>
<gene>
    <name evidence="1" type="ORF">SAMN05444276_103287</name>
</gene>
<dbReference type="Gene3D" id="3.40.50.2020">
    <property type="match status" value="1"/>
</dbReference>
<name>A0A1H2ZYZ3_9RHOB</name>
<evidence type="ECO:0000313" key="2">
    <source>
        <dbReference type="Proteomes" id="UP000182944"/>
    </source>
</evidence>